<feature type="region of interest" description="Disordered" evidence="1">
    <location>
        <begin position="108"/>
        <end position="163"/>
    </location>
</feature>
<feature type="compositionally biased region" description="Basic and acidic residues" evidence="1">
    <location>
        <begin position="116"/>
        <end position="129"/>
    </location>
</feature>
<feature type="compositionally biased region" description="Basic and acidic residues" evidence="1">
    <location>
        <begin position="282"/>
        <end position="300"/>
    </location>
</feature>
<feature type="compositionally biased region" description="Basic and acidic residues" evidence="1">
    <location>
        <begin position="233"/>
        <end position="244"/>
    </location>
</feature>
<feature type="region of interest" description="Disordered" evidence="1">
    <location>
        <begin position="1"/>
        <end position="30"/>
    </location>
</feature>
<reference evidence="2" key="1">
    <citation type="submission" date="2020-02" db="EMBL/GenBank/DDBJ databases">
        <authorList>
            <person name="Meier V. D."/>
        </authorList>
    </citation>
    <scope>NUCLEOTIDE SEQUENCE</scope>
    <source>
        <strain evidence="2">AVDCRST_MAG06</strain>
    </source>
</reference>
<dbReference type="AlphaFoldDB" id="A0A6J4NEN8"/>
<sequence>MDGGLRDPPCLPRSQLAGLDPAPQPGQPVAQLEGLADEPLGCDCGHPEGGAELGHTELRHQRRTRTGDGLLVLTTARRGEGRGGVLGRGVQIGPLTRRHQQLRLRTVRQSTTRTGVAEHRSSGVRELGRRGRHRRTQPGTTDISAARTGPCGQLGRPSCQVREGGAALVEPASPPASGHDFGCDVQHLRQRQRDDLTTPPGARPGPTTPLFVVRMTAVWRGAPRARAPIRTRRTSEGVTEDRRAGSRSRRPPIARRDRGAEGPRHSRSPSPASAGFIAQLLDRSELFTEGPRPRRDRGDQARPLQQPAEL</sequence>
<organism evidence="2">
    <name type="scientific">uncultured Nocardioides sp</name>
    <dbReference type="NCBI Taxonomy" id="198441"/>
    <lineage>
        <taxon>Bacteria</taxon>
        <taxon>Bacillati</taxon>
        <taxon>Actinomycetota</taxon>
        <taxon>Actinomycetes</taxon>
        <taxon>Propionibacteriales</taxon>
        <taxon>Nocardioidaceae</taxon>
        <taxon>Nocardioides</taxon>
        <taxon>environmental samples</taxon>
    </lineage>
</organism>
<evidence type="ECO:0000313" key="2">
    <source>
        <dbReference type="EMBL" id="CAA9386216.1"/>
    </source>
</evidence>
<feature type="region of interest" description="Disordered" evidence="1">
    <location>
        <begin position="223"/>
        <end position="310"/>
    </location>
</feature>
<protein>
    <submittedName>
        <fullName evidence="2">Uncharacterized protein</fullName>
    </submittedName>
</protein>
<accession>A0A6J4NEN8</accession>
<proteinExistence type="predicted"/>
<dbReference type="EMBL" id="CADCUP010000087">
    <property type="protein sequence ID" value="CAA9386216.1"/>
    <property type="molecule type" value="Genomic_DNA"/>
</dbReference>
<evidence type="ECO:0000256" key="1">
    <source>
        <dbReference type="SAM" id="MobiDB-lite"/>
    </source>
</evidence>
<name>A0A6J4NEN8_9ACTN</name>
<feature type="compositionally biased region" description="Basic and acidic residues" evidence="1">
    <location>
        <begin position="254"/>
        <end position="264"/>
    </location>
</feature>
<gene>
    <name evidence="2" type="ORF">AVDCRST_MAG06-1278</name>
</gene>